<evidence type="ECO:0000313" key="3">
    <source>
        <dbReference type="Proteomes" id="UP000316008"/>
    </source>
</evidence>
<evidence type="ECO:0000313" key="2">
    <source>
        <dbReference type="EMBL" id="TSJ47917.1"/>
    </source>
</evidence>
<dbReference type="AlphaFoldDB" id="A0A556N6W4"/>
<evidence type="ECO:0000256" key="1">
    <source>
        <dbReference type="SAM" id="SignalP"/>
    </source>
</evidence>
<dbReference type="OrthoDB" id="675302at2"/>
<accession>A0A556N6W4</accession>
<reference evidence="2 3" key="1">
    <citation type="submission" date="2019-07" db="EMBL/GenBank/DDBJ databases">
        <authorList>
            <person name="Huq M.A."/>
        </authorList>
    </citation>
    <scope>NUCLEOTIDE SEQUENCE [LARGE SCALE GENOMIC DNA]</scope>
    <source>
        <strain evidence="2 3">MAH-3</strain>
    </source>
</reference>
<dbReference type="RefSeq" id="WP_144331452.1">
    <property type="nucleotide sequence ID" value="NZ_VLPL01000001.1"/>
</dbReference>
<comment type="caution">
    <text evidence="2">The sequence shown here is derived from an EMBL/GenBank/DDBJ whole genome shotgun (WGS) entry which is preliminary data.</text>
</comment>
<protein>
    <recommendedName>
        <fullName evidence="4">Lipoprotein</fullName>
    </recommendedName>
</protein>
<organism evidence="2 3">
    <name type="scientific">Fluviicola chungangensis</name>
    <dbReference type="NCBI Taxonomy" id="2597671"/>
    <lineage>
        <taxon>Bacteria</taxon>
        <taxon>Pseudomonadati</taxon>
        <taxon>Bacteroidota</taxon>
        <taxon>Flavobacteriia</taxon>
        <taxon>Flavobacteriales</taxon>
        <taxon>Crocinitomicaceae</taxon>
        <taxon>Fluviicola</taxon>
    </lineage>
</organism>
<gene>
    <name evidence="2" type="ORF">FO442_01950</name>
</gene>
<feature type="chain" id="PRO_5021990982" description="Lipoprotein" evidence="1">
    <location>
        <begin position="26"/>
        <end position="238"/>
    </location>
</feature>
<dbReference type="EMBL" id="VLPL01000001">
    <property type="protein sequence ID" value="TSJ47917.1"/>
    <property type="molecule type" value="Genomic_DNA"/>
</dbReference>
<keyword evidence="1" id="KW-0732">Signal</keyword>
<feature type="signal peptide" evidence="1">
    <location>
        <begin position="1"/>
        <end position="25"/>
    </location>
</feature>
<sequence length="238" mass="27562">MKRTNFAITLLILSQGIFLSCSSNAKKDTPKADEPVTQVDSSLFQKESVYAELLKKFKPISFDTLEVTYEYDTKDKRFKGQELTLKEAKIFPLGITENFFGKLSGVYACYQFPLDSTYIGLIARIPGEYDANSVGLFIFDRQKDQLLKEYLHLSVDFGDAGDVYGRTSWLIKSKNKQYQSLAYDYSAYYHEVEDTNDHTVDEWEEYYLFNCMSPKFDTISKNGTRLKKQFKRILKTVN</sequence>
<proteinExistence type="predicted"/>
<evidence type="ECO:0008006" key="4">
    <source>
        <dbReference type="Google" id="ProtNLM"/>
    </source>
</evidence>
<name>A0A556N6W4_9FLAO</name>
<keyword evidence="3" id="KW-1185">Reference proteome</keyword>
<dbReference type="PROSITE" id="PS51257">
    <property type="entry name" value="PROKAR_LIPOPROTEIN"/>
    <property type="match status" value="1"/>
</dbReference>
<dbReference type="Proteomes" id="UP000316008">
    <property type="component" value="Unassembled WGS sequence"/>
</dbReference>